<dbReference type="GO" id="GO:0046872">
    <property type="term" value="F:metal ion binding"/>
    <property type="evidence" value="ECO:0007669"/>
    <property type="project" value="UniProtKB-KW"/>
</dbReference>
<feature type="active site" description="Proton acceptor" evidence="6">
    <location>
        <position position="343"/>
    </location>
</feature>
<evidence type="ECO:0000256" key="7">
    <source>
        <dbReference type="PIRSR" id="PIRSR034515-3"/>
    </source>
</evidence>
<evidence type="ECO:0000256" key="1">
    <source>
        <dbReference type="ARBA" id="ARBA00001913"/>
    </source>
</evidence>
<evidence type="ECO:0000313" key="13">
    <source>
        <dbReference type="Proteomes" id="UP000886844"/>
    </source>
</evidence>
<keyword evidence="4 7" id="KW-0106">Calcium</keyword>
<evidence type="ECO:0000259" key="11">
    <source>
        <dbReference type="Pfam" id="PF09093"/>
    </source>
</evidence>
<dbReference type="Proteomes" id="UP000886844">
    <property type="component" value="Unassembled WGS sequence"/>
</dbReference>
<feature type="domain" description="Lyase catalytic" evidence="11">
    <location>
        <begin position="219"/>
        <end position="562"/>
    </location>
</feature>
<dbReference type="Gene3D" id="2.70.98.10">
    <property type="match status" value="1"/>
</dbReference>
<dbReference type="GO" id="GO:0030246">
    <property type="term" value="F:carbohydrate binding"/>
    <property type="evidence" value="ECO:0007669"/>
    <property type="project" value="InterPro"/>
</dbReference>
<dbReference type="Gene3D" id="2.60.220.10">
    <property type="entry name" value="Polysaccharide lyase family 8-like, C-terminal"/>
    <property type="match status" value="1"/>
</dbReference>
<feature type="binding site" evidence="7">
    <location>
        <position position="35"/>
    </location>
    <ligand>
        <name>Ca(2+)</name>
        <dbReference type="ChEBI" id="CHEBI:29108"/>
    </ligand>
</feature>
<dbReference type="InterPro" id="IPR008979">
    <property type="entry name" value="Galactose-bd-like_sf"/>
</dbReference>
<dbReference type="InterPro" id="IPR003159">
    <property type="entry name" value="Lyase_8_central_dom"/>
</dbReference>
<sequence length="983" mass="110521">MKKFLLYATSAVLGLFSALWQQPVQAAIDAKITFETEIPKTFACGENSRIELSQKHYKDGQQSLRWSWTAPSTLQYNDFGQLIRSFRVKQAGVMLWIYNPKAIDGDLHFAFETPTGETPYYFDFHLDFTGWRACWIKYNDMPGDHASQQISRLVISTPEGVSSGELFIDRLTFAETRLHDQITPDQQIPNNNCNLKRSLWHWARLWEWEQYEYDEPLREPTPDEIKQLDLVKSRINAIVEANMSSGNYINGTIIPRALKTFNAAKIRRTDDGGIIGAPLLSNDECNRPKGELRLDDIENMLNAFALNSYVNGDPKYDDDFFLVMDHAIDQGFAFGHGNGTNHHYGYNVRKIYDAMWLMRDKIAQRGKTDEYVRVLAYWSSLSETRKPYVYGRDELLDSWHTLLMPKLISALMLPTEAEQYRAMKGLSRWMSGSLDFTPGTIGGIKVDGTTFHHGGLYPAYSTGAFATIGYYCKAVKDTDFNLTEQARKNFKLALLTMANYTNLRDWGLGIAGRHPLNKNGRIPDPDVNAFGHLAALGDLTGSGKAVDPELAGAYLRLKGTDKELNSLFKKEGISAGPTPSGFFVYNYGALGIHRRDDWMVTLKAFNTDVWGSEIYTKDNRYGRYQSYGSAPIIGSGNPVSAAASGFVQNGWDWNRVPGATTIHLPWAELNSPLPGTLMERNPERFSGASSLEGKNGVLAFQFVEGNRKNFTPGATAHKSVFCFDNRLVFLGSGIDNNNTTYPTETTLFQLQLADRDEALEVDGEIYDTFPLQLSKSGERVALSDTKGNFYVVKNVGVLNVTKQEQSSPNDKTHAMQTGDFATAWIDHGRAPKQAGYEYVVYIQPTNKEINRLLKKDEYEVVRKDNTAHVVKDLQTGITGYVCFETYQSDGFVRQVTEETIVMERVDADGQIVMSVCTPDLGLTEKTYTTRQESQPIDKEVRINGAWELVNPVPGVELSQAGAESILKVTCRHGQPVEFRLKKK</sequence>
<reference evidence="12" key="2">
    <citation type="submission" date="2021-04" db="EMBL/GenBank/DDBJ databases">
        <authorList>
            <person name="Gilroy R."/>
        </authorList>
    </citation>
    <scope>NUCLEOTIDE SEQUENCE</scope>
    <source>
        <strain evidence="12">5134</strain>
    </source>
</reference>
<comment type="similarity">
    <text evidence="2">Belongs to the polysaccharide lyase 8 family.</text>
</comment>
<protein>
    <submittedName>
        <fullName evidence="12">Chondroitinase</fullName>
    </submittedName>
</protein>
<gene>
    <name evidence="12" type="ORF">H9828_07305</name>
</gene>
<dbReference type="SUPFAM" id="SSF48230">
    <property type="entry name" value="Chondroitin AC/alginate lyase"/>
    <property type="match status" value="1"/>
</dbReference>
<evidence type="ECO:0000256" key="3">
    <source>
        <dbReference type="ARBA" id="ARBA00011245"/>
    </source>
</evidence>
<dbReference type="EMBL" id="DXDA01000058">
    <property type="protein sequence ID" value="HIY69208.1"/>
    <property type="molecule type" value="Genomic_DNA"/>
</dbReference>
<keyword evidence="5" id="KW-0456">Lyase</keyword>
<dbReference type="GO" id="GO:0034000">
    <property type="term" value="F:chondroitin-sulfate-ABC endolyase activity"/>
    <property type="evidence" value="ECO:0007669"/>
    <property type="project" value="InterPro"/>
</dbReference>
<feature type="active site" description="Proton donor" evidence="6">
    <location>
        <position position="460"/>
    </location>
</feature>
<feature type="signal peptide" evidence="8">
    <location>
        <begin position="1"/>
        <end position="26"/>
    </location>
</feature>
<dbReference type="PANTHER" id="PTHR37322">
    <property type="match status" value="1"/>
</dbReference>
<evidence type="ECO:0000259" key="9">
    <source>
        <dbReference type="Pfam" id="PF02278"/>
    </source>
</evidence>
<evidence type="ECO:0000256" key="8">
    <source>
        <dbReference type="SAM" id="SignalP"/>
    </source>
</evidence>
<dbReference type="SUPFAM" id="SSF74650">
    <property type="entry name" value="Galactose mutarotase-like"/>
    <property type="match status" value="1"/>
</dbReference>
<feature type="domain" description="Polysaccharide lyase family 8 central" evidence="9">
    <location>
        <begin position="592"/>
        <end position="841"/>
    </location>
</feature>
<dbReference type="Gene3D" id="2.60.120.430">
    <property type="entry name" value="Galactose-binding lectin"/>
    <property type="match status" value="1"/>
</dbReference>
<feature type="domain" description="Lyase N-terminal" evidence="10">
    <location>
        <begin position="32"/>
        <end position="189"/>
    </location>
</feature>
<dbReference type="InterPro" id="IPR011013">
    <property type="entry name" value="Gal_mutarotase_sf_dom"/>
</dbReference>
<proteinExistence type="inferred from homology"/>
<dbReference type="SUPFAM" id="SSF49785">
    <property type="entry name" value="Galactose-binding domain-like"/>
    <property type="match status" value="1"/>
</dbReference>
<accession>A0A9D1Z1M3</accession>
<dbReference type="InterPro" id="IPR039174">
    <property type="entry name" value="Chondroitin_ABC_lyase"/>
</dbReference>
<dbReference type="InterPro" id="IPR015176">
    <property type="entry name" value="Lyase_N"/>
</dbReference>
<feature type="chain" id="PRO_5038527080" evidence="8">
    <location>
        <begin position="27"/>
        <end position="983"/>
    </location>
</feature>
<dbReference type="InterPro" id="IPR015177">
    <property type="entry name" value="Lyase_catalyt"/>
</dbReference>
<dbReference type="Pfam" id="PF09092">
    <property type="entry name" value="Lyase_N"/>
    <property type="match status" value="1"/>
</dbReference>
<dbReference type="SUPFAM" id="SSF49863">
    <property type="entry name" value="Hyaluronate lyase-like, C-terminal domain"/>
    <property type="match status" value="1"/>
</dbReference>
<evidence type="ECO:0000256" key="4">
    <source>
        <dbReference type="ARBA" id="ARBA00022837"/>
    </source>
</evidence>
<feature type="binding site" evidence="7">
    <location>
        <position position="169"/>
    </location>
    <ligand>
        <name>Ca(2+)</name>
        <dbReference type="ChEBI" id="CHEBI:29108"/>
    </ligand>
</feature>
<comment type="cofactor">
    <cofactor evidence="1">
        <name>Ca(2+)</name>
        <dbReference type="ChEBI" id="CHEBI:29108"/>
    </cofactor>
</comment>
<dbReference type="Gene3D" id="1.50.10.100">
    <property type="entry name" value="Chondroitin AC/alginate lyase"/>
    <property type="match status" value="1"/>
</dbReference>
<dbReference type="GO" id="GO:0005975">
    <property type="term" value="P:carbohydrate metabolic process"/>
    <property type="evidence" value="ECO:0007669"/>
    <property type="project" value="InterPro"/>
</dbReference>
<dbReference type="InterPro" id="IPR014718">
    <property type="entry name" value="GH-type_carb-bd"/>
</dbReference>
<dbReference type="InterPro" id="IPR024200">
    <property type="entry name" value="Chondroitinase_ABC_I"/>
</dbReference>
<dbReference type="GO" id="GO:0006027">
    <property type="term" value="P:glycosaminoglycan catabolic process"/>
    <property type="evidence" value="ECO:0007669"/>
    <property type="project" value="InterPro"/>
</dbReference>
<dbReference type="PIRSF" id="PIRSF034515">
    <property type="entry name" value="Chondroitinase"/>
    <property type="match status" value="1"/>
</dbReference>
<dbReference type="PANTHER" id="PTHR37322:SF3">
    <property type="entry name" value="CHONDROITIN SULFATE ABC EXOLYASE"/>
    <property type="match status" value="1"/>
</dbReference>
<dbReference type="GO" id="GO:0042597">
    <property type="term" value="C:periplasmic space"/>
    <property type="evidence" value="ECO:0007669"/>
    <property type="project" value="TreeGrafter"/>
</dbReference>
<keyword evidence="7" id="KW-0479">Metal-binding</keyword>
<comment type="subunit">
    <text evidence="3">Monomer.</text>
</comment>
<dbReference type="InterPro" id="IPR011071">
    <property type="entry name" value="Lyase_8-like_C"/>
</dbReference>
<dbReference type="InterPro" id="IPR008929">
    <property type="entry name" value="Chondroitin_lyas"/>
</dbReference>
<evidence type="ECO:0000256" key="5">
    <source>
        <dbReference type="ARBA" id="ARBA00023239"/>
    </source>
</evidence>
<dbReference type="Pfam" id="PF02278">
    <property type="entry name" value="Lyase_8"/>
    <property type="match status" value="1"/>
</dbReference>
<evidence type="ECO:0000313" key="12">
    <source>
        <dbReference type="EMBL" id="HIY69208.1"/>
    </source>
</evidence>
<comment type="caution">
    <text evidence="12">The sequence shown here is derived from an EMBL/GenBank/DDBJ whole genome shotgun (WGS) entry which is preliminary data.</text>
</comment>
<organism evidence="12 13">
    <name type="scientific">Candidatus Alistipes intestinigallinarum</name>
    <dbReference type="NCBI Taxonomy" id="2838440"/>
    <lineage>
        <taxon>Bacteria</taxon>
        <taxon>Pseudomonadati</taxon>
        <taxon>Bacteroidota</taxon>
        <taxon>Bacteroidia</taxon>
        <taxon>Bacteroidales</taxon>
        <taxon>Rikenellaceae</taxon>
        <taxon>Alistipes</taxon>
    </lineage>
</organism>
<feature type="active site" description="Proton acceptor" evidence="6">
    <location>
        <position position="453"/>
    </location>
</feature>
<dbReference type="AlphaFoldDB" id="A0A9D1Z1M3"/>
<evidence type="ECO:0000256" key="6">
    <source>
        <dbReference type="PIRSR" id="PIRSR034515-1"/>
    </source>
</evidence>
<dbReference type="Pfam" id="PF09093">
    <property type="entry name" value="Lyase_catalyt"/>
    <property type="match status" value="1"/>
</dbReference>
<evidence type="ECO:0000256" key="2">
    <source>
        <dbReference type="ARBA" id="ARBA00006699"/>
    </source>
</evidence>
<feature type="binding site" evidence="7">
    <location>
        <position position="59"/>
    </location>
    <ligand>
        <name>Ca(2+)</name>
        <dbReference type="ChEBI" id="CHEBI:29108"/>
    </ligand>
</feature>
<dbReference type="GO" id="GO:0005576">
    <property type="term" value="C:extracellular region"/>
    <property type="evidence" value="ECO:0007669"/>
    <property type="project" value="InterPro"/>
</dbReference>
<name>A0A9D1Z1M3_9BACT</name>
<keyword evidence="8" id="KW-0732">Signal</keyword>
<evidence type="ECO:0000259" key="10">
    <source>
        <dbReference type="Pfam" id="PF09092"/>
    </source>
</evidence>
<reference evidence="12" key="1">
    <citation type="journal article" date="2021" name="PeerJ">
        <title>Extensive microbial diversity within the chicken gut microbiome revealed by metagenomics and culture.</title>
        <authorList>
            <person name="Gilroy R."/>
            <person name="Ravi A."/>
            <person name="Getino M."/>
            <person name="Pursley I."/>
            <person name="Horton D.L."/>
            <person name="Alikhan N.F."/>
            <person name="Baker D."/>
            <person name="Gharbi K."/>
            <person name="Hall N."/>
            <person name="Watson M."/>
            <person name="Adriaenssens E.M."/>
            <person name="Foster-Nyarko E."/>
            <person name="Jarju S."/>
            <person name="Secka A."/>
            <person name="Antonio M."/>
            <person name="Oren A."/>
            <person name="Chaudhuri R.R."/>
            <person name="La Ragione R."/>
            <person name="Hildebrand F."/>
            <person name="Pallen M.J."/>
        </authorList>
    </citation>
    <scope>NUCLEOTIDE SEQUENCE</scope>
    <source>
        <strain evidence="12">5134</strain>
    </source>
</reference>